<dbReference type="Pfam" id="PF20175">
    <property type="entry name" value="Tra1_central"/>
    <property type="match status" value="1"/>
</dbReference>
<keyword evidence="7" id="KW-1185">Reference proteome</keyword>
<evidence type="ECO:0008006" key="8">
    <source>
        <dbReference type="Google" id="ProtNLM"/>
    </source>
</evidence>
<dbReference type="InterPro" id="IPR016024">
    <property type="entry name" value="ARM-type_fold"/>
</dbReference>
<protein>
    <recommendedName>
        <fullName evidence="8">Non-specific serine/threonine protein kinase</fullName>
    </recommendedName>
</protein>
<dbReference type="Gene3D" id="1.25.10.10">
    <property type="entry name" value="Leucine-rich Repeat Variant"/>
    <property type="match status" value="1"/>
</dbReference>
<proteinExistence type="inferred from homology"/>
<feature type="region of interest" description="Disordered" evidence="3">
    <location>
        <begin position="27"/>
        <end position="49"/>
    </location>
</feature>
<comment type="caution">
    <text evidence="6">The sequence shown here is derived from an EMBL/GenBank/DDBJ whole genome shotgun (WGS) entry which is preliminary data.</text>
</comment>
<evidence type="ECO:0000256" key="2">
    <source>
        <dbReference type="SAM" id="Coils"/>
    </source>
</evidence>
<dbReference type="SUPFAM" id="SSF48371">
    <property type="entry name" value="ARM repeat"/>
    <property type="match status" value="3"/>
</dbReference>
<dbReference type="Pfam" id="PF20206">
    <property type="entry name" value="Tra1_ring"/>
    <property type="match status" value="1"/>
</dbReference>
<feature type="domain" description="PI3K/PI4K catalytic" evidence="4">
    <location>
        <begin position="3712"/>
        <end position="4079"/>
    </location>
</feature>
<accession>A0A8S1EVA5</accession>
<feature type="region of interest" description="Disordered" evidence="3">
    <location>
        <begin position="2682"/>
        <end position="2701"/>
    </location>
</feature>
<dbReference type="PROSITE" id="PS50290">
    <property type="entry name" value="PI3_4_KINASE_3"/>
    <property type="match status" value="1"/>
</dbReference>
<dbReference type="PROSITE" id="PS51189">
    <property type="entry name" value="FAT"/>
    <property type="match status" value="1"/>
</dbReference>
<dbReference type="PANTHER" id="PTHR11139">
    <property type="entry name" value="ATAXIA TELANGIECTASIA MUTATED ATM -RELATED"/>
    <property type="match status" value="1"/>
</dbReference>
<gene>
    <name evidence="6" type="ORF">CBOVIS_LOCUS6492</name>
</gene>
<feature type="compositionally biased region" description="Low complexity" evidence="3">
    <location>
        <begin position="28"/>
        <end position="41"/>
    </location>
</feature>
<evidence type="ECO:0000256" key="3">
    <source>
        <dbReference type="SAM" id="MobiDB-lite"/>
    </source>
</evidence>
<dbReference type="GO" id="GO:0000124">
    <property type="term" value="C:SAGA complex"/>
    <property type="evidence" value="ECO:0007669"/>
    <property type="project" value="TreeGrafter"/>
</dbReference>
<dbReference type="Pfam" id="PF02259">
    <property type="entry name" value="FAT"/>
    <property type="match status" value="1"/>
</dbReference>
<dbReference type="SMART" id="SM00146">
    <property type="entry name" value="PI3Kc"/>
    <property type="match status" value="1"/>
</dbReference>
<dbReference type="InterPro" id="IPR014009">
    <property type="entry name" value="PIK_FAT"/>
</dbReference>
<dbReference type="GO" id="GO:0005634">
    <property type="term" value="C:nucleus"/>
    <property type="evidence" value="ECO:0007669"/>
    <property type="project" value="TreeGrafter"/>
</dbReference>
<dbReference type="InterPro" id="IPR000403">
    <property type="entry name" value="PI3/4_kinase_cat_dom"/>
</dbReference>
<dbReference type="Proteomes" id="UP000494206">
    <property type="component" value="Unassembled WGS sequence"/>
</dbReference>
<dbReference type="PANTHER" id="PTHR11139:SF1">
    <property type="entry name" value="TRANSFORMATION_TRANSCRIPTION DOMAIN-ASSOCIATED PROTEIN"/>
    <property type="match status" value="1"/>
</dbReference>
<sequence length="4095" mass="472145">MGRGQSPSTSGMGQDPVQASRSHLNLMQQTQHQQVQPYQSQPRLPPTHHQNAHTIEIENRIAGLHDSSQRDDVKLKTLKDIWTSIEQVYNLPVYHNVVEKLVKSFLKIFCTTAPQFITENNTRNLRKLVLEIILRMSGVESVKSSSKDIMKQMLRLITLENEENAILAMKIFIDQARNFGKITYCPEISSTMEAFKKILIDLTNLASNGEIFIAKDMAKPFGNYTDEELISDYLKSCFYVQTITLNGTDTKYTLIPLATQSFKMLQEIPMLVVFFYQHYKTSIQSEALEFMKFGFNFLNVRLPKDMKNNINQSLADDFCIAQTKYLSFVNIMGKIQAFMDMIAQHIDQLVTGLLQLLEHCPADLIATRKDVLVAMKYFVSGDLRMKFFPLLPRMLSETALLGTGFTSIENLRVFMYQMLADLLHHMRNQLTYEMLSHISFIFCRQLHDNTTNAQVQIMSARLLNSIAECLVKKEREGEPVCTRDVLTEVLEALVAKLKVIAYYHLPLLFQQYRNEVEYEYKIPEKISKSDDDIIDIRPRRLSIDSIDELEYNSKLPECNVLPFTPLPEPTKDGKMFNTPDAILTSLSVPNAPPVGLLDGRNLVKFIFQTCKFVAIQMKDTRETMDSYHITRERDLFERLLKYGVMCMDIFVIPVSRHSSSSNRTKDEKETLESLASVFTTIQESIFRELFEKYMDFCLERIFKNFPLQLMINTFLVRHELPSFASIMLSFLMDRMKCLSVSTEKTGLYVKLFKIIFSAIGTQHPNVEGERMLKPFLPDLIRQATVLALSAKEPLNYFLLLRALFRSIGGGAHDILYGKFLPLLPNLLQFLNKLQSGQHRVQMRELFIELCLTVPVRLSSLLPYLPLLMDPLVCALNGSQGLVQQGLRTLELCVDNLQPEFLFEHMVPVRGALMQGLWRVVATSNDPGSTAGAFRILGKFGGANRRMLNEPQMLQFASPAEISQSFVNMEFSRLGLDGKLSIHLPLSDVMKNAVEQMRISSTPNDSISQVGLVAMPVLPSIHLRKQCMELAKSVLLTGLGPPQVMSNKNIKRMIDQIKHIFLKFKINEGTSVVYKCPRENDRLLFINALLVLFYGLVTKDPIRQQYLKFFNAVLRQLALIGLLECAGGEQWIQKADEERTKFLCLDSAVLVDALCTAFSDSNKDFCHSAMVALRHINDICAAALPNPDMMSKIPFCRYLVERIINLCHGPSWFARLGGSSALSYMIEKYPKIFIEEFMEPIAEGFIEVIIGSVDEISSGSVDMAMESIEKLLKAMLIGIDDRNEVERRLDKFVPAFVRHYFHGCPDVRRKIGILLQQCHSIGQVAETFDGFMYRYRDLFVPDVERILNTMPYMSLYDSIGSLAALIDIINVRPRMYEFAQDYDRWRRFITFLVDLAQTESQILLQRPIYKKCENCASHFLPPIPICDQIDNLRCNAIRCIVTIYSLNREAVKERGVANIDSMEIDDNVMELRAEWGLDIDRLTGDHIFDSNRPHSLKKLLTVALRANLNLEIEVISKCSHEILRTLAPLPLSFLNLASKDFLDRVGATLPSHSKLLLDDIHRLDRVFWLNPKILTKTMAVNLTNYVVNWNMEELNNENKENELEEENEQSEETKKVRHLNEVRTIAKIVLILANCNDLETITPQMVIDIVKFAAGFEYIYAQNIINGWTADVTKVISKYPQQVLSFLFSTESLGDQSRKAFMRRIIEYDEAQVLRTVLMENSEWLERILEGKSFDIASDKWVEEPYDEMKTCHRELFALQILNTILRIHPQWYTKPNSPINRLKDLWNDTDFKQRYVVRSPNDDDLKKIVVRFMTEHKFKVPKLIVTCFLRYLRIYYDDFELLFDVITVFIGNFVTDFTFVRTFLENEVIPVMPLMWRRQAFLRIMEKFETNPEKTVTDLRVVKTIQYLIIPSLQWAFERYDVDSIVGESQGSQDGMENDPNNLVSRLAKVVDTHRQKMSDGMVIVFYQLCTLFVQHAPHHIHNNNFKKQGGRLRTFMLFAWPCLTLANHQDPTMRFTGFYFLANIIERFTINRKIVLQVFETLTQTYQQDNRDQVRKAIDILTPAVPIRMDDGHAQILKYVRTVLLDECHNLMHVQHVYQMIIRNYRVYYPVRHELLTPLLNSVQRSLVIPHSFVDAWQSRRLAIEVCEMVIKWDLLRIEKTESQTHVTAEDALEVDKMLETLKGGVFDKEKDDEICSNLIKREKMNNSEYPISKEHIDQIVNMLVRFCVTFTNISMQNGQQMLSVASELIKKCHGLLRAALKPCVWGRIATIRPSGLDKNMIIPPELINSKLEGSGTSATLTTCVNTAQSSLELILNLINTMPKELLLQTLKPLQKGIISCLNSGIQVLVRLVNQLVGKLFEKTKTSQTGLDELEEFNRYIARYLNDQFTLNVKNPQAPVAALFTAFSLVRTICSNQPGYLDAICLNSFLKVAEKAAREHLCYVQNGQDSHREKGVVEMVCISMELIRPRLDFLPTETRKVILLNIASDLIGRSSYEKVVESCLKVVGTLISTTDNDFTLQYSLPLLLKVQEVIKARFRSSKDLYTTFLTYVARAYENTDYRMSEAGSRLWEGFVWGLTSNDSDIREKFLLIWESTWPHLSSIDMLQRMKYILKDQEWSRFGQYYWLRHALWSMLRCVNIKGKQEAAKKEGFKRKLVLMLNCSSPWKTFEFAANLKDVIKEEDEDDTSKPESNEPDPKIKEEILEDDDMEECQTDHEKRLKTLLDEQNALFAEASEFDFAQTIDAVSNFAFAVPTSSGCVANMWMVLFKSFWASLTPEEITDIQPLILPFLSSGTHNTYRSGYERSVLADWLNTMSQVIPLPPKLVQFIAARHECWHTGIVLLEQQAVKIGRQENNQFVMELPIPEENQRDFDVLDSLAALYSELTEFDQYAAVWDKRALTSTTGKVIAAMQLGDTETAQTILENAMTTIADSLALNMNVNGQPATDRHIGPLLDQEYDNWMQMYIDCCADLLQWQNVADVCNNKDMQYSRGLIEAGLHIPDWNVVEECRNQIHGCIPNDFFPEFTVYNTMLTIMKNNDINIDAHKERIKHAVQDCVEAHIAKWRSLPKVVTYSHAKLLQWMNLVREVEEATDLRCAIEVPNCKFEGPLLQDLKVLIKIWRNRSPTVSDGLRFVSTMYDWRLQIHSLVLQRFENWEKMNVNVPSIIPSATTNHSILPIHSAAQGQLTIAKCARQQGFPNLSRDIMNRIACMPTIPMLDSHQKVCDYAKALRVQAAMTKDDIERREVLLETLEVLEDVKIQEMNREQIAKLFYQRANVHSELNQIDLAEKSYSTAAQLVDFKTNQLSPVTVNLMKSWGHHAYKMFFSSPVTEDSALKYGRQALACYFAASRAESEPKARKYISRIMWLAKHLSICGPKSFESLGRIIQNHLLSLNAYNWLYWLPQLVAEINHTPSSPFVSLLIKITPTFPMQVFHAIRNVFPIPLIDVILEKDDEDYQCSDEDAFPEAPPCVRLLRIACRYRPTDIRVFHRILHELDEMPEFWAEKHLRYAIGLKEQLFKDLSSNMDATFNDTMISEDTQTIMKDWIENLNSDLQYYNRFYNFNEKQITNLGKLEVGKGYLRNEENVKRLSFEKEVPRSAQDTPKSDDELLFVKETSSTFIKNLSLSVEAIQPLKFVEIVIAWIKMLKQRIESLPKRVPIEITSTYLSRFTHRVGCVEMPYDLQNVLRVRNHNTPNTPNQSGQYVSMISRFDPHVEIIVRGGQVQRCLNIRAQTGKTASFYLRKYLTPQKTNRVPQLFSHVNTLLQKDRETARRYLYMPSMTQMRASSRTFIYEIAFVQPYFQTVECGMINPVSAYEIIHPIDILAQSFHEMRMTPDDLVYMFFERFAQRSSQVQNPEVPSMIMPDGSGIAQAVPQPMQSYQVKRAIYEEFVRDMVSDRILVDYFTLRYPDKTMYYMMRKKFVQCLAVLSVMESHCSLTPLTLEDMMITANTGVLVNVHYRFELAPKGTRLEMINKNCHDVPFRLTPNLLKFIGMSLDGDLMWCMAAMAKCMSRKEPEIIMRPLLWDEHADNVESDDLIYVCHATNSYVNEILKKLDNTNSSEAKLRRDDIASQLCRARKAENLSRMPPSYHPWM</sequence>
<organism evidence="6 7">
    <name type="scientific">Caenorhabditis bovis</name>
    <dbReference type="NCBI Taxonomy" id="2654633"/>
    <lineage>
        <taxon>Eukaryota</taxon>
        <taxon>Metazoa</taxon>
        <taxon>Ecdysozoa</taxon>
        <taxon>Nematoda</taxon>
        <taxon>Chromadorea</taxon>
        <taxon>Rhabditida</taxon>
        <taxon>Rhabditina</taxon>
        <taxon>Rhabditomorpha</taxon>
        <taxon>Rhabditoidea</taxon>
        <taxon>Rhabditidae</taxon>
        <taxon>Peloderinae</taxon>
        <taxon>Caenorhabditis</taxon>
    </lineage>
</organism>
<evidence type="ECO:0000259" key="5">
    <source>
        <dbReference type="PROSITE" id="PS51189"/>
    </source>
</evidence>
<feature type="domain" description="FAT" evidence="5">
    <location>
        <begin position="2826"/>
        <end position="3443"/>
    </location>
</feature>
<comment type="similarity">
    <text evidence="1">Belongs to the PI3/PI4-kinase family. TRA1 subfamily.</text>
</comment>
<dbReference type="OrthoDB" id="5570127at2759"/>
<name>A0A8S1EVA5_9PELO</name>
<feature type="compositionally biased region" description="Basic and acidic residues" evidence="3">
    <location>
        <begin position="2688"/>
        <end position="2701"/>
    </location>
</feature>
<dbReference type="GO" id="GO:0006281">
    <property type="term" value="P:DNA repair"/>
    <property type="evidence" value="ECO:0007669"/>
    <property type="project" value="TreeGrafter"/>
</dbReference>
<dbReference type="InterPro" id="IPR046805">
    <property type="entry name" value="Tra1_ring"/>
</dbReference>
<evidence type="ECO:0000256" key="1">
    <source>
        <dbReference type="ARBA" id="ARBA00007234"/>
    </source>
</evidence>
<dbReference type="Pfam" id="PF00454">
    <property type="entry name" value="PI3_PI4_kinase"/>
    <property type="match status" value="1"/>
</dbReference>
<keyword evidence="2" id="KW-0175">Coiled coil</keyword>
<dbReference type="InterPro" id="IPR003151">
    <property type="entry name" value="PIK-rel_kinase_FAT"/>
</dbReference>
<reference evidence="6 7" key="1">
    <citation type="submission" date="2020-04" db="EMBL/GenBank/DDBJ databases">
        <authorList>
            <person name="Laetsch R D."/>
            <person name="Stevens L."/>
            <person name="Kumar S."/>
            <person name="Blaxter L. M."/>
        </authorList>
    </citation>
    <scope>NUCLEOTIDE SEQUENCE [LARGE SCALE GENOMIC DNA]</scope>
</reference>
<evidence type="ECO:0000259" key="4">
    <source>
        <dbReference type="PROSITE" id="PS50290"/>
    </source>
</evidence>
<dbReference type="EMBL" id="CADEPM010000004">
    <property type="protein sequence ID" value="CAB3404107.1"/>
    <property type="molecule type" value="Genomic_DNA"/>
</dbReference>
<dbReference type="InterPro" id="IPR011989">
    <property type="entry name" value="ARM-like"/>
</dbReference>
<dbReference type="GO" id="GO:0006355">
    <property type="term" value="P:regulation of DNA-templated transcription"/>
    <property type="evidence" value="ECO:0007669"/>
    <property type="project" value="TreeGrafter"/>
</dbReference>
<dbReference type="SUPFAM" id="SSF56112">
    <property type="entry name" value="Protein kinase-like (PK-like)"/>
    <property type="match status" value="1"/>
</dbReference>
<feature type="coiled-coil region" evidence="2">
    <location>
        <begin position="1588"/>
        <end position="1615"/>
    </location>
</feature>
<dbReference type="InterPro" id="IPR046807">
    <property type="entry name" value="Tra1_central"/>
</dbReference>
<evidence type="ECO:0000313" key="7">
    <source>
        <dbReference type="Proteomes" id="UP000494206"/>
    </source>
</evidence>
<dbReference type="GO" id="GO:0035267">
    <property type="term" value="C:NuA4 histone acetyltransferase complex"/>
    <property type="evidence" value="ECO:0007669"/>
    <property type="project" value="TreeGrafter"/>
</dbReference>
<evidence type="ECO:0000313" key="6">
    <source>
        <dbReference type="EMBL" id="CAB3404107.1"/>
    </source>
</evidence>
<dbReference type="InterPro" id="IPR011009">
    <property type="entry name" value="Kinase-like_dom_sf"/>
</dbReference>
<dbReference type="InterPro" id="IPR050517">
    <property type="entry name" value="DDR_Repair_Kinase"/>
</dbReference>
<feature type="region of interest" description="Disordered" evidence="3">
    <location>
        <begin position="1"/>
        <end position="20"/>
    </location>
</feature>